<dbReference type="EMBL" id="QGKW02001940">
    <property type="protein sequence ID" value="KAF2558676.1"/>
    <property type="molecule type" value="Genomic_DNA"/>
</dbReference>
<accession>A0A8S9HR74</accession>
<comment type="caution">
    <text evidence="2">The sequence shown here is derived from an EMBL/GenBank/DDBJ whole genome shotgun (WGS) entry which is preliminary data.</text>
</comment>
<proteinExistence type="predicted"/>
<protein>
    <submittedName>
        <fullName evidence="2">Uncharacterized protein</fullName>
    </submittedName>
</protein>
<evidence type="ECO:0000313" key="2">
    <source>
        <dbReference type="EMBL" id="KAF2558676.1"/>
    </source>
</evidence>
<feature type="compositionally biased region" description="Polar residues" evidence="1">
    <location>
        <begin position="78"/>
        <end position="94"/>
    </location>
</feature>
<name>A0A8S9HR74_BRACR</name>
<gene>
    <name evidence="2" type="ORF">F2Q68_00016242</name>
</gene>
<sequence>MPSKLKRKSHAAESTHQSGSDLRAVINKSRAKRVESNSIRPRLKPRVLDLRDHLNSTSEDLRIRLNRPKNKEEDAKVCNSQEHPAGLQSQSSDPIGTCDLRSKLKRKSHAAESTHQSGSDLRAVINKSRAKRVESNSIRPRLKPRVLDLRDHLNSTSEDLRIRLNRPKSSDLRRKFEEKKAKSLKTKPVFDRGKQKPIFYTSKRMTDPETARICLASPAFSFLTIISGDIFNCSASPRPYLICTYPLQYSFASLRRKMFGILLLQIITQRLFNPSESRSFVGPLQCTKLY</sequence>
<dbReference type="AlphaFoldDB" id="A0A8S9HR74"/>
<evidence type="ECO:0000256" key="1">
    <source>
        <dbReference type="SAM" id="MobiDB-lite"/>
    </source>
</evidence>
<dbReference type="Proteomes" id="UP000712281">
    <property type="component" value="Unassembled WGS sequence"/>
</dbReference>
<feature type="region of interest" description="Disordered" evidence="1">
    <location>
        <begin position="61"/>
        <end position="98"/>
    </location>
</feature>
<feature type="compositionally biased region" description="Basic and acidic residues" evidence="1">
    <location>
        <begin position="61"/>
        <end position="76"/>
    </location>
</feature>
<feature type="region of interest" description="Disordered" evidence="1">
    <location>
        <begin position="1"/>
        <end position="40"/>
    </location>
</feature>
<organism evidence="2 3">
    <name type="scientific">Brassica cretica</name>
    <name type="common">Mustard</name>
    <dbReference type="NCBI Taxonomy" id="69181"/>
    <lineage>
        <taxon>Eukaryota</taxon>
        <taxon>Viridiplantae</taxon>
        <taxon>Streptophyta</taxon>
        <taxon>Embryophyta</taxon>
        <taxon>Tracheophyta</taxon>
        <taxon>Spermatophyta</taxon>
        <taxon>Magnoliopsida</taxon>
        <taxon>eudicotyledons</taxon>
        <taxon>Gunneridae</taxon>
        <taxon>Pentapetalae</taxon>
        <taxon>rosids</taxon>
        <taxon>malvids</taxon>
        <taxon>Brassicales</taxon>
        <taxon>Brassicaceae</taxon>
        <taxon>Brassiceae</taxon>
        <taxon>Brassica</taxon>
    </lineage>
</organism>
<reference evidence="2" key="1">
    <citation type="submission" date="2019-12" db="EMBL/GenBank/DDBJ databases">
        <title>Genome sequencing and annotation of Brassica cretica.</title>
        <authorList>
            <person name="Studholme D.J."/>
            <person name="Sarris P.F."/>
        </authorList>
    </citation>
    <scope>NUCLEOTIDE SEQUENCE</scope>
    <source>
        <strain evidence="2">PFS-001/15</strain>
        <tissue evidence="2">Leaf</tissue>
    </source>
</reference>
<evidence type="ECO:0000313" key="3">
    <source>
        <dbReference type="Proteomes" id="UP000712281"/>
    </source>
</evidence>